<keyword evidence="2" id="KW-1185">Reference proteome</keyword>
<evidence type="ECO:0000313" key="2">
    <source>
        <dbReference type="Proteomes" id="UP000597613"/>
    </source>
</evidence>
<protein>
    <submittedName>
        <fullName evidence="1">Glycosyltransferase family 2 protein</fullName>
    </submittedName>
</protein>
<proteinExistence type="predicted"/>
<reference evidence="1 2" key="1">
    <citation type="submission" date="2020-08" db="EMBL/GenBank/DDBJ databases">
        <title>Putative novel bacterial strains isolated from necrotic wheat leaf tissues caused by Xanthomonas translucens.</title>
        <authorList>
            <person name="Tambong J.T."/>
        </authorList>
    </citation>
    <scope>NUCLEOTIDE SEQUENCE [LARGE SCALE GENOMIC DNA]</scope>
    <source>
        <strain evidence="2">DOAB 1063</strain>
    </source>
</reference>
<dbReference type="CDD" id="cd00761">
    <property type="entry name" value="Glyco_tranf_GTA_type"/>
    <property type="match status" value="1"/>
</dbReference>
<dbReference type="InterPro" id="IPR050834">
    <property type="entry name" value="Glycosyltransf_2"/>
</dbReference>
<evidence type="ECO:0000313" key="1">
    <source>
        <dbReference type="EMBL" id="MBC3941272.1"/>
    </source>
</evidence>
<dbReference type="PANTHER" id="PTHR43685">
    <property type="entry name" value="GLYCOSYLTRANSFERASE"/>
    <property type="match status" value="1"/>
</dbReference>
<comment type="caution">
    <text evidence="1">The sequence shown here is derived from an EMBL/GenBank/DDBJ whole genome shotgun (WGS) entry which is preliminary data.</text>
</comment>
<organism evidence="1 2">
    <name type="scientific">Sphingomonas albertensis</name>
    <dbReference type="NCBI Taxonomy" id="2762591"/>
    <lineage>
        <taxon>Bacteria</taxon>
        <taxon>Pseudomonadati</taxon>
        <taxon>Pseudomonadota</taxon>
        <taxon>Alphaproteobacteria</taxon>
        <taxon>Sphingomonadales</taxon>
        <taxon>Sphingomonadaceae</taxon>
        <taxon>Sphingomonas</taxon>
    </lineage>
</organism>
<sequence>MFETGTQPETQPGTQQWTIDPARVSVVIPTLNAGAYLPALLPALAGQGLAPAQFLIVDSESDDDSCAAFRAFGATVVGIERRTFNHGGTRQRAVEMRPEADVVVMLTQDAIPQAPDTIARLVDAFADPQVGMAYGRQLPRTVARGIERHARLTNYPPASETRSLEDRARSGVKTVFCSDSFAAYRTAALAAVGGFPEDAFFAEDQLVAGQMLIKGWRIAYRGDAEVIHSHGYTIAEEFRRYFDVGVFHGRNRWLLDTFGRAEGEGLRFIRSELTYLARHDPLQLPSAVTRTFAKYAGYKMGSREAKLSNRWKQRLSMQPFYWRQRDRAERQA</sequence>
<name>A0ABR7AMT7_9SPHN</name>
<dbReference type="Pfam" id="PF13641">
    <property type="entry name" value="Glyco_tranf_2_3"/>
    <property type="match status" value="1"/>
</dbReference>
<dbReference type="SUPFAM" id="SSF53448">
    <property type="entry name" value="Nucleotide-diphospho-sugar transferases"/>
    <property type="match status" value="1"/>
</dbReference>
<accession>A0ABR7AMT7</accession>
<dbReference type="EMBL" id="JACONT010000009">
    <property type="protein sequence ID" value="MBC3941272.1"/>
    <property type="molecule type" value="Genomic_DNA"/>
</dbReference>
<dbReference type="PANTHER" id="PTHR43685:SF13">
    <property type="entry name" value="O ANTIGEN BIOSYNTHESIS RHAMNOSYLTRANSFERASE RFBN"/>
    <property type="match status" value="1"/>
</dbReference>
<gene>
    <name evidence="1" type="ORF">H8S47_06170</name>
</gene>
<dbReference type="Proteomes" id="UP000597613">
    <property type="component" value="Unassembled WGS sequence"/>
</dbReference>
<dbReference type="InterPro" id="IPR029044">
    <property type="entry name" value="Nucleotide-diphossugar_trans"/>
</dbReference>
<dbReference type="Gene3D" id="3.90.550.10">
    <property type="entry name" value="Spore Coat Polysaccharide Biosynthesis Protein SpsA, Chain A"/>
    <property type="match status" value="1"/>
</dbReference>